<feature type="signal peptide" evidence="1">
    <location>
        <begin position="1"/>
        <end position="18"/>
    </location>
</feature>
<evidence type="ECO:0000256" key="1">
    <source>
        <dbReference type="SAM" id="SignalP"/>
    </source>
</evidence>
<keyword evidence="1" id="KW-0732">Signal</keyword>
<reference evidence="2 3" key="1">
    <citation type="submission" date="2015-01" db="EMBL/GenBank/DDBJ databases">
        <title>The Genome Sequence of Ochroconis gallopava CBS43764.</title>
        <authorList>
            <consortium name="The Broad Institute Genomics Platform"/>
            <person name="Cuomo C."/>
            <person name="de Hoog S."/>
            <person name="Gorbushina A."/>
            <person name="Stielow B."/>
            <person name="Teixiera M."/>
            <person name="Abouelleil A."/>
            <person name="Chapman S.B."/>
            <person name="Priest M."/>
            <person name="Young S.K."/>
            <person name="Wortman J."/>
            <person name="Nusbaum C."/>
            <person name="Birren B."/>
        </authorList>
    </citation>
    <scope>NUCLEOTIDE SEQUENCE [LARGE SCALE GENOMIC DNA]</scope>
    <source>
        <strain evidence="2 3">CBS 43764</strain>
    </source>
</reference>
<dbReference type="EMBL" id="KN847571">
    <property type="protein sequence ID" value="KIV99795.1"/>
    <property type="molecule type" value="Genomic_DNA"/>
</dbReference>
<dbReference type="Proteomes" id="UP000053259">
    <property type="component" value="Unassembled WGS sequence"/>
</dbReference>
<dbReference type="GeneID" id="27316573"/>
<evidence type="ECO:0000313" key="3">
    <source>
        <dbReference type="Proteomes" id="UP000053259"/>
    </source>
</evidence>
<feature type="chain" id="PRO_5002251288" evidence="1">
    <location>
        <begin position="19"/>
        <end position="261"/>
    </location>
</feature>
<dbReference type="HOGENOM" id="CLU_1066336_0_0_1"/>
<sequence>MGSTILVLVGAGAALVSAVTERATISEIDVVTGTFELGTARSHTVSLLSASIVSASTSLVASKASGVETTGPFGESVGQDQSGSDTVSVQGVTTIRCTSYYPMPASASVLYGNVTSAARDGCSSKSSICSPTTSSSEGMIFAQSTSTDSAHPSGGAIPSSNVNDTALSGPYPSMTGTSTLFPTAIAATTTLSSCNITTATVVTTESRTFTKTVVSSTSDLTDLDPSLPTGTLVSLSNTAAAAGFNRFKIALFVFGFISLIL</sequence>
<organism evidence="2 3">
    <name type="scientific">Verruconis gallopava</name>
    <dbReference type="NCBI Taxonomy" id="253628"/>
    <lineage>
        <taxon>Eukaryota</taxon>
        <taxon>Fungi</taxon>
        <taxon>Dikarya</taxon>
        <taxon>Ascomycota</taxon>
        <taxon>Pezizomycotina</taxon>
        <taxon>Dothideomycetes</taxon>
        <taxon>Pleosporomycetidae</taxon>
        <taxon>Venturiales</taxon>
        <taxon>Sympoventuriaceae</taxon>
        <taxon>Verruconis</taxon>
    </lineage>
</organism>
<proteinExistence type="predicted"/>
<dbReference type="InParanoid" id="A0A0D1XC24"/>
<protein>
    <submittedName>
        <fullName evidence="2">Uncharacterized protein</fullName>
    </submittedName>
</protein>
<dbReference type="VEuPathDB" id="FungiDB:PV09_08600"/>
<name>A0A0D1XC24_9PEZI</name>
<dbReference type="RefSeq" id="XP_016209665.1">
    <property type="nucleotide sequence ID" value="XM_016362523.1"/>
</dbReference>
<gene>
    <name evidence="2" type="ORF">PV09_08600</name>
</gene>
<keyword evidence="3" id="KW-1185">Reference proteome</keyword>
<dbReference type="AlphaFoldDB" id="A0A0D1XC24"/>
<evidence type="ECO:0000313" key="2">
    <source>
        <dbReference type="EMBL" id="KIV99795.1"/>
    </source>
</evidence>
<accession>A0A0D1XC24</accession>